<protein>
    <submittedName>
        <fullName evidence="2">Uncharacterized protein</fullName>
    </submittedName>
</protein>
<feature type="compositionally biased region" description="Basic and acidic residues" evidence="1">
    <location>
        <begin position="82"/>
        <end position="91"/>
    </location>
</feature>
<evidence type="ECO:0000313" key="2">
    <source>
        <dbReference type="EMBL" id="GFO44150.1"/>
    </source>
</evidence>
<comment type="caution">
    <text evidence="2">The sequence shown here is derived from an EMBL/GenBank/DDBJ whole genome shotgun (WGS) entry which is preliminary data.</text>
</comment>
<accession>A0AAV4DJJ7</accession>
<organism evidence="2 3">
    <name type="scientific">Plakobranchus ocellatus</name>
    <dbReference type="NCBI Taxonomy" id="259542"/>
    <lineage>
        <taxon>Eukaryota</taxon>
        <taxon>Metazoa</taxon>
        <taxon>Spiralia</taxon>
        <taxon>Lophotrochozoa</taxon>
        <taxon>Mollusca</taxon>
        <taxon>Gastropoda</taxon>
        <taxon>Heterobranchia</taxon>
        <taxon>Euthyneura</taxon>
        <taxon>Panpulmonata</taxon>
        <taxon>Sacoglossa</taxon>
        <taxon>Placobranchoidea</taxon>
        <taxon>Plakobranchidae</taxon>
        <taxon>Plakobranchus</taxon>
    </lineage>
</organism>
<gene>
    <name evidence="2" type="ORF">PoB_007065500</name>
</gene>
<dbReference type="AlphaFoldDB" id="A0AAV4DJJ7"/>
<dbReference type="Proteomes" id="UP000735302">
    <property type="component" value="Unassembled WGS sequence"/>
</dbReference>
<evidence type="ECO:0000313" key="3">
    <source>
        <dbReference type="Proteomes" id="UP000735302"/>
    </source>
</evidence>
<keyword evidence="3" id="KW-1185">Reference proteome</keyword>
<dbReference type="EMBL" id="BLXT01007928">
    <property type="protein sequence ID" value="GFO44150.1"/>
    <property type="molecule type" value="Genomic_DNA"/>
</dbReference>
<sequence length="175" mass="19841">MPSYQCHNTRSLALIRTYRQQLKQRGFYRLLGSLHQSKQGAPVARDRHISRRVGFLCIASPQQDDLRLSGPPSRQDASGGARTRDRRIPADLKADSLATVPPTPQSAGGGINYRMVETSNTVHFHPVKKQLCNKLEKRLKIAKPTTRTNQYKGRNTITNLHPSETWWTIKYVVPL</sequence>
<reference evidence="2 3" key="1">
    <citation type="journal article" date="2021" name="Elife">
        <title>Chloroplast acquisition without the gene transfer in kleptoplastic sea slugs, Plakobranchus ocellatus.</title>
        <authorList>
            <person name="Maeda T."/>
            <person name="Takahashi S."/>
            <person name="Yoshida T."/>
            <person name="Shimamura S."/>
            <person name="Takaki Y."/>
            <person name="Nagai Y."/>
            <person name="Toyoda A."/>
            <person name="Suzuki Y."/>
            <person name="Arimoto A."/>
            <person name="Ishii H."/>
            <person name="Satoh N."/>
            <person name="Nishiyama T."/>
            <person name="Hasebe M."/>
            <person name="Maruyama T."/>
            <person name="Minagawa J."/>
            <person name="Obokata J."/>
            <person name="Shigenobu S."/>
        </authorList>
    </citation>
    <scope>NUCLEOTIDE SEQUENCE [LARGE SCALE GENOMIC DNA]</scope>
</reference>
<proteinExistence type="predicted"/>
<evidence type="ECO:0000256" key="1">
    <source>
        <dbReference type="SAM" id="MobiDB-lite"/>
    </source>
</evidence>
<name>A0AAV4DJJ7_9GAST</name>
<feature type="region of interest" description="Disordered" evidence="1">
    <location>
        <begin position="64"/>
        <end position="91"/>
    </location>
</feature>